<comment type="caution">
    <text evidence="1">The sequence shown here is derived from an EMBL/GenBank/DDBJ whole genome shotgun (WGS) entry which is preliminary data.</text>
</comment>
<evidence type="ECO:0008006" key="3">
    <source>
        <dbReference type="Google" id="ProtNLM"/>
    </source>
</evidence>
<keyword evidence="2" id="KW-1185">Reference proteome</keyword>
<proteinExistence type="predicted"/>
<evidence type="ECO:0000313" key="1">
    <source>
        <dbReference type="EMBL" id="MED6243352.1"/>
    </source>
</evidence>
<evidence type="ECO:0000313" key="2">
    <source>
        <dbReference type="Proteomes" id="UP001345963"/>
    </source>
</evidence>
<dbReference type="Proteomes" id="UP001345963">
    <property type="component" value="Unassembled WGS sequence"/>
</dbReference>
<sequence>MCLSCVSAVIGGPADSAMEGGALEGGAVTQQRGRGEGPVVCLLKLSDCLHSNLSESIGMLAANILPSRRQSVGSARRRSHALVNV</sequence>
<reference evidence="1 2" key="1">
    <citation type="submission" date="2021-07" db="EMBL/GenBank/DDBJ databases">
        <authorList>
            <person name="Palmer J.M."/>
        </authorList>
    </citation>
    <scope>NUCLEOTIDE SEQUENCE [LARGE SCALE GENOMIC DNA]</scope>
    <source>
        <strain evidence="1 2">AT_MEX2019</strain>
        <tissue evidence="1">Muscle</tissue>
    </source>
</reference>
<dbReference type="EMBL" id="JAHUTI010033427">
    <property type="protein sequence ID" value="MED6243352.1"/>
    <property type="molecule type" value="Genomic_DNA"/>
</dbReference>
<accession>A0ABU7AYK9</accession>
<organism evidence="1 2">
    <name type="scientific">Ataeniobius toweri</name>
    <dbReference type="NCBI Taxonomy" id="208326"/>
    <lineage>
        <taxon>Eukaryota</taxon>
        <taxon>Metazoa</taxon>
        <taxon>Chordata</taxon>
        <taxon>Craniata</taxon>
        <taxon>Vertebrata</taxon>
        <taxon>Euteleostomi</taxon>
        <taxon>Actinopterygii</taxon>
        <taxon>Neopterygii</taxon>
        <taxon>Teleostei</taxon>
        <taxon>Neoteleostei</taxon>
        <taxon>Acanthomorphata</taxon>
        <taxon>Ovalentaria</taxon>
        <taxon>Atherinomorphae</taxon>
        <taxon>Cyprinodontiformes</taxon>
        <taxon>Goodeidae</taxon>
        <taxon>Ataeniobius</taxon>
    </lineage>
</organism>
<protein>
    <recommendedName>
        <fullName evidence="3">Secreted protein</fullName>
    </recommendedName>
</protein>
<name>A0ABU7AYK9_9TELE</name>
<gene>
    <name evidence="1" type="ORF">ATANTOWER_018833</name>
</gene>